<dbReference type="EMBL" id="JACEIQ010000019">
    <property type="protein sequence ID" value="MBA4495788.1"/>
    <property type="molecule type" value="Genomic_DNA"/>
</dbReference>
<dbReference type="AlphaFoldDB" id="A0A7W1WTH4"/>
<organism evidence="2 3">
    <name type="scientific">Paenactinomyces guangxiensis</name>
    <dbReference type="NCBI Taxonomy" id="1490290"/>
    <lineage>
        <taxon>Bacteria</taxon>
        <taxon>Bacillati</taxon>
        <taxon>Bacillota</taxon>
        <taxon>Bacilli</taxon>
        <taxon>Bacillales</taxon>
        <taxon>Thermoactinomycetaceae</taxon>
        <taxon>Paenactinomyces</taxon>
    </lineage>
</organism>
<dbReference type="SUPFAM" id="SSF55729">
    <property type="entry name" value="Acyl-CoA N-acyltransferases (Nat)"/>
    <property type="match status" value="1"/>
</dbReference>
<dbReference type="RefSeq" id="WP_181753624.1">
    <property type="nucleotide sequence ID" value="NZ_JACEIQ010000019.1"/>
</dbReference>
<feature type="domain" description="N-acetyltransferase" evidence="1">
    <location>
        <begin position="10"/>
        <end position="176"/>
    </location>
</feature>
<dbReference type="CDD" id="cd04301">
    <property type="entry name" value="NAT_SF"/>
    <property type="match status" value="1"/>
</dbReference>
<proteinExistence type="predicted"/>
<dbReference type="Pfam" id="PF00583">
    <property type="entry name" value="Acetyltransf_1"/>
    <property type="match status" value="1"/>
</dbReference>
<dbReference type="Proteomes" id="UP000535491">
    <property type="component" value="Unassembled WGS sequence"/>
</dbReference>
<dbReference type="GO" id="GO:0016747">
    <property type="term" value="F:acyltransferase activity, transferring groups other than amino-acyl groups"/>
    <property type="evidence" value="ECO:0007669"/>
    <property type="project" value="InterPro"/>
</dbReference>
<dbReference type="PANTHER" id="PTHR43415:SF3">
    <property type="entry name" value="GNAT-FAMILY ACETYLTRANSFERASE"/>
    <property type="match status" value="1"/>
</dbReference>
<accession>A0A7W1WTH4</accession>
<sequence>MIDQFETERILARPIREGELSAFLDVIRSNRFFLQVSEGSPDYPLSKLEKDWKEANKNPDESMLGLFEKETETPAGILTYLKRNPRDGFPWIGFLIFRRDLHGQGLGREVTEHFLDLARRQFGWTSVRLGVLLGNHPAQAAWTRLGFRKVEMKELFNLPEDHEGERVVWVMERELVLG</sequence>
<dbReference type="InterPro" id="IPR000182">
    <property type="entry name" value="GNAT_dom"/>
</dbReference>
<dbReference type="InterPro" id="IPR016181">
    <property type="entry name" value="Acyl_CoA_acyltransferase"/>
</dbReference>
<evidence type="ECO:0000313" key="2">
    <source>
        <dbReference type="EMBL" id="MBA4495788.1"/>
    </source>
</evidence>
<keyword evidence="2" id="KW-0808">Transferase</keyword>
<name>A0A7W1WTH4_9BACL</name>
<keyword evidence="3" id="KW-1185">Reference proteome</keyword>
<gene>
    <name evidence="2" type="ORF">H1191_15965</name>
</gene>
<comment type="caution">
    <text evidence="2">The sequence shown here is derived from an EMBL/GenBank/DDBJ whole genome shotgun (WGS) entry which is preliminary data.</text>
</comment>
<reference evidence="2 3" key="1">
    <citation type="submission" date="2020-07" db="EMBL/GenBank/DDBJ databases">
        <authorList>
            <person name="Feng H."/>
        </authorList>
    </citation>
    <scope>NUCLEOTIDE SEQUENCE [LARGE SCALE GENOMIC DNA]</scope>
    <source>
        <strain evidence="3">s-10</strain>
    </source>
</reference>
<dbReference type="PANTHER" id="PTHR43415">
    <property type="entry name" value="SPERMIDINE N(1)-ACETYLTRANSFERASE"/>
    <property type="match status" value="1"/>
</dbReference>
<dbReference type="PROSITE" id="PS51186">
    <property type="entry name" value="GNAT"/>
    <property type="match status" value="1"/>
</dbReference>
<evidence type="ECO:0000313" key="3">
    <source>
        <dbReference type="Proteomes" id="UP000535491"/>
    </source>
</evidence>
<dbReference type="Gene3D" id="3.40.630.30">
    <property type="match status" value="1"/>
</dbReference>
<evidence type="ECO:0000259" key="1">
    <source>
        <dbReference type="PROSITE" id="PS51186"/>
    </source>
</evidence>
<protein>
    <submittedName>
        <fullName evidence="2">GNAT family N-acetyltransferase</fullName>
    </submittedName>
</protein>